<feature type="transmembrane region" description="Helical" evidence="9">
    <location>
        <begin position="53"/>
        <end position="73"/>
    </location>
</feature>
<keyword evidence="13" id="KW-1185">Reference proteome</keyword>
<evidence type="ECO:0000256" key="4">
    <source>
        <dbReference type="ARBA" id="ARBA00022692"/>
    </source>
</evidence>
<evidence type="ECO:0000256" key="5">
    <source>
        <dbReference type="ARBA" id="ARBA00022906"/>
    </source>
</evidence>
<feature type="transmembrane region" description="Helical" evidence="9">
    <location>
        <begin position="94"/>
        <end position="113"/>
    </location>
</feature>
<keyword evidence="6 9" id="KW-1133">Transmembrane helix</keyword>
<dbReference type="EMBL" id="FQUM01000004">
    <property type="protein sequence ID" value="SHF27769.1"/>
    <property type="molecule type" value="Genomic_DNA"/>
</dbReference>
<keyword evidence="5" id="KW-0862">Zinc</keyword>
<keyword evidence="7" id="KW-0406">Ion transport</keyword>
<dbReference type="Gene3D" id="3.30.70.1350">
    <property type="entry name" value="Cation efflux protein, cytoplasmic domain"/>
    <property type="match status" value="1"/>
</dbReference>
<evidence type="ECO:0000256" key="9">
    <source>
        <dbReference type="SAM" id="Phobius"/>
    </source>
</evidence>
<feature type="transmembrane region" description="Helical" evidence="9">
    <location>
        <begin position="27"/>
        <end position="47"/>
    </location>
</feature>
<sequence>MKEANKPETVHKHEHHHHHNNLRGEKLLWATLLNLSITIVQIVGGVVSNSLSLLSDALHNLGDSSAIFIAFVAGKISRKKPDAQKTFGYKRVEILAALFNGIVLIAICIFLFYEAFQRFANPQPIKGKLMLIVATFGLLANLISVILLHNDKAQNLNVRAAYMHLLGDTLSSVAVIAGGAAIWFWNVCWLDPLITVLVGVYIIWHTWGIVKETVDILMQAVPNNIDLDEIKKQVEQIDGVADIHHLHVWKLDDSQVHLEAHLNLKKDVNMTEMMAVRKNAERLLSEKFGIKHITLQTGYNCCGGNNNLINSF</sequence>
<organism evidence="12 13">
    <name type="scientific">Mariniphaga anaerophila</name>
    <dbReference type="NCBI Taxonomy" id="1484053"/>
    <lineage>
        <taxon>Bacteria</taxon>
        <taxon>Pseudomonadati</taxon>
        <taxon>Bacteroidota</taxon>
        <taxon>Bacteroidia</taxon>
        <taxon>Marinilabiliales</taxon>
        <taxon>Prolixibacteraceae</taxon>
        <taxon>Mariniphaga</taxon>
    </lineage>
</organism>
<comment type="similarity">
    <text evidence="2">Belongs to the cation diffusion facilitator (CDF) transporter (TC 2.A.4) family. SLC30A subfamily.</text>
</comment>
<evidence type="ECO:0000259" key="11">
    <source>
        <dbReference type="Pfam" id="PF16916"/>
    </source>
</evidence>
<evidence type="ECO:0000256" key="3">
    <source>
        <dbReference type="ARBA" id="ARBA00022448"/>
    </source>
</evidence>
<dbReference type="NCBIfam" id="TIGR01297">
    <property type="entry name" value="CDF"/>
    <property type="match status" value="1"/>
</dbReference>
<gene>
    <name evidence="12" type="ORF">SAMN05444274_104271</name>
</gene>
<dbReference type="Pfam" id="PF01545">
    <property type="entry name" value="Cation_efflux"/>
    <property type="match status" value="1"/>
</dbReference>
<dbReference type="InterPro" id="IPR036837">
    <property type="entry name" value="Cation_efflux_CTD_sf"/>
</dbReference>
<feature type="domain" description="Cation efflux protein cytoplasmic" evidence="11">
    <location>
        <begin position="222"/>
        <end position="296"/>
    </location>
</feature>
<dbReference type="InterPro" id="IPR050681">
    <property type="entry name" value="CDF/SLC30A"/>
</dbReference>
<dbReference type="Proteomes" id="UP000184164">
    <property type="component" value="Unassembled WGS sequence"/>
</dbReference>
<dbReference type="InterPro" id="IPR058533">
    <property type="entry name" value="Cation_efflux_TM"/>
</dbReference>
<protein>
    <submittedName>
        <fullName evidence="12">Cobalt-zinc-cadmium efflux system protein</fullName>
    </submittedName>
</protein>
<feature type="transmembrane region" description="Helical" evidence="9">
    <location>
        <begin position="192"/>
        <end position="210"/>
    </location>
</feature>
<feature type="transmembrane region" description="Helical" evidence="9">
    <location>
        <begin position="129"/>
        <end position="148"/>
    </location>
</feature>
<proteinExistence type="inferred from homology"/>
<dbReference type="Gene3D" id="1.20.1510.10">
    <property type="entry name" value="Cation efflux protein transmembrane domain"/>
    <property type="match status" value="1"/>
</dbReference>
<feature type="domain" description="Cation efflux protein transmembrane" evidence="10">
    <location>
        <begin position="28"/>
        <end position="218"/>
    </location>
</feature>
<dbReference type="STRING" id="1484053.SAMN05444274_104271"/>
<dbReference type="PANTHER" id="PTHR11562:SF17">
    <property type="entry name" value="RE54080P-RELATED"/>
    <property type="match status" value="1"/>
</dbReference>
<dbReference type="InterPro" id="IPR027469">
    <property type="entry name" value="Cation_efflux_TMD_sf"/>
</dbReference>
<dbReference type="RefSeq" id="WP_073001317.1">
    <property type="nucleotide sequence ID" value="NZ_FQUM01000004.1"/>
</dbReference>
<keyword evidence="8 9" id="KW-0472">Membrane</keyword>
<dbReference type="GO" id="GO:0005886">
    <property type="term" value="C:plasma membrane"/>
    <property type="evidence" value="ECO:0007669"/>
    <property type="project" value="TreeGrafter"/>
</dbReference>
<dbReference type="InterPro" id="IPR002524">
    <property type="entry name" value="Cation_efflux"/>
</dbReference>
<dbReference type="PANTHER" id="PTHR11562">
    <property type="entry name" value="CATION EFFLUX PROTEIN/ ZINC TRANSPORTER"/>
    <property type="match status" value="1"/>
</dbReference>
<dbReference type="SUPFAM" id="SSF160240">
    <property type="entry name" value="Cation efflux protein cytoplasmic domain-like"/>
    <property type="match status" value="1"/>
</dbReference>
<dbReference type="SUPFAM" id="SSF161111">
    <property type="entry name" value="Cation efflux protein transmembrane domain-like"/>
    <property type="match status" value="1"/>
</dbReference>
<evidence type="ECO:0000259" key="10">
    <source>
        <dbReference type="Pfam" id="PF01545"/>
    </source>
</evidence>
<accession>A0A1M5ABY8</accession>
<dbReference type="InterPro" id="IPR027470">
    <property type="entry name" value="Cation_efflux_CTD"/>
</dbReference>
<evidence type="ECO:0000313" key="12">
    <source>
        <dbReference type="EMBL" id="SHF27769.1"/>
    </source>
</evidence>
<dbReference type="AlphaFoldDB" id="A0A1M5ABY8"/>
<evidence type="ECO:0000256" key="8">
    <source>
        <dbReference type="ARBA" id="ARBA00023136"/>
    </source>
</evidence>
<evidence type="ECO:0000256" key="1">
    <source>
        <dbReference type="ARBA" id="ARBA00004141"/>
    </source>
</evidence>
<keyword evidence="4 9" id="KW-0812">Transmembrane</keyword>
<comment type="subcellular location">
    <subcellularLocation>
        <location evidence="1">Membrane</location>
        <topology evidence="1">Multi-pass membrane protein</topology>
    </subcellularLocation>
</comment>
<reference evidence="13" key="1">
    <citation type="submission" date="2016-11" db="EMBL/GenBank/DDBJ databases">
        <authorList>
            <person name="Varghese N."/>
            <person name="Submissions S."/>
        </authorList>
    </citation>
    <scope>NUCLEOTIDE SEQUENCE [LARGE SCALE GENOMIC DNA]</scope>
    <source>
        <strain evidence="13">DSM 26910</strain>
    </source>
</reference>
<dbReference type="Pfam" id="PF16916">
    <property type="entry name" value="ZT_dimer"/>
    <property type="match status" value="1"/>
</dbReference>
<evidence type="ECO:0000313" key="13">
    <source>
        <dbReference type="Proteomes" id="UP000184164"/>
    </source>
</evidence>
<feature type="transmembrane region" description="Helical" evidence="9">
    <location>
        <begin position="160"/>
        <end position="186"/>
    </location>
</feature>
<evidence type="ECO:0000256" key="6">
    <source>
        <dbReference type="ARBA" id="ARBA00022989"/>
    </source>
</evidence>
<evidence type="ECO:0000256" key="7">
    <source>
        <dbReference type="ARBA" id="ARBA00023065"/>
    </source>
</evidence>
<keyword evidence="3" id="KW-0813">Transport</keyword>
<name>A0A1M5ABY8_9BACT</name>
<evidence type="ECO:0000256" key="2">
    <source>
        <dbReference type="ARBA" id="ARBA00008873"/>
    </source>
</evidence>
<dbReference type="GO" id="GO:0005385">
    <property type="term" value="F:zinc ion transmembrane transporter activity"/>
    <property type="evidence" value="ECO:0007669"/>
    <property type="project" value="TreeGrafter"/>
</dbReference>
<keyword evidence="5" id="KW-0864">Zinc transport</keyword>